<protein>
    <submittedName>
        <fullName evidence="1">Uncharacterized protein</fullName>
    </submittedName>
</protein>
<name>A0A317T0L5_9PEZI</name>
<keyword evidence="2" id="KW-1185">Reference proteome</keyword>
<reference evidence="1 2" key="1">
    <citation type="submission" date="2018-03" db="EMBL/GenBank/DDBJ databases">
        <title>Genomes of Pezizomycetes fungi and the evolution of truffles.</title>
        <authorList>
            <person name="Murat C."/>
            <person name="Payen T."/>
            <person name="Noel B."/>
            <person name="Kuo A."/>
            <person name="Martin F.M."/>
        </authorList>
    </citation>
    <scope>NUCLEOTIDE SEQUENCE [LARGE SCALE GENOMIC DNA]</scope>
    <source>
        <strain evidence="1">091103-1</strain>
    </source>
</reference>
<accession>A0A317T0L5</accession>
<dbReference type="SUPFAM" id="SSF50630">
    <property type="entry name" value="Acid proteases"/>
    <property type="match status" value="1"/>
</dbReference>
<dbReference type="STRING" id="42249.A0A317T0L5"/>
<gene>
    <name evidence="1" type="ORF">C7212DRAFT_309539</name>
</gene>
<dbReference type="InterPro" id="IPR021109">
    <property type="entry name" value="Peptidase_aspartic_dom_sf"/>
</dbReference>
<evidence type="ECO:0000313" key="2">
    <source>
        <dbReference type="Proteomes" id="UP000246991"/>
    </source>
</evidence>
<sequence length="266" mass="29179">MFNFLHRQLAKSVFRTKLGVGLSSGPSRQLSRTRLLAGTTYQLQKPWLQHPGPCTSGNITRFFSASQVDVPATCTHNPASEAKRVEEFVDIHDIGGFNPKDFDVLISDIGVNQLKHEIADVAGISYHQPASEQEAIAVVQVGNCFIYGRNLRTMFPAAVTGRFGKAFWIVFLVDTGSPKTYLSAETSDLFGIPAVREDTPVHIRIGGRPHSVFRAPGCSHFVDINILGADFLDAHAVSLVCNPEGLEAKLFFDGKAWRVLVEGEKL</sequence>
<dbReference type="AlphaFoldDB" id="A0A317T0L5"/>
<organism evidence="1 2">
    <name type="scientific">Tuber magnatum</name>
    <name type="common">white Piedmont truffle</name>
    <dbReference type="NCBI Taxonomy" id="42249"/>
    <lineage>
        <taxon>Eukaryota</taxon>
        <taxon>Fungi</taxon>
        <taxon>Dikarya</taxon>
        <taxon>Ascomycota</taxon>
        <taxon>Pezizomycotina</taxon>
        <taxon>Pezizomycetes</taxon>
        <taxon>Pezizales</taxon>
        <taxon>Tuberaceae</taxon>
        <taxon>Tuber</taxon>
    </lineage>
</organism>
<evidence type="ECO:0000313" key="1">
    <source>
        <dbReference type="EMBL" id="PWW78981.1"/>
    </source>
</evidence>
<dbReference type="Proteomes" id="UP000246991">
    <property type="component" value="Unassembled WGS sequence"/>
</dbReference>
<dbReference type="EMBL" id="PYWC01000011">
    <property type="protein sequence ID" value="PWW78981.1"/>
    <property type="molecule type" value="Genomic_DNA"/>
</dbReference>
<proteinExistence type="predicted"/>
<dbReference type="OrthoDB" id="5414761at2759"/>
<comment type="caution">
    <text evidence="1">The sequence shown here is derived from an EMBL/GenBank/DDBJ whole genome shotgun (WGS) entry which is preliminary data.</text>
</comment>